<feature type="compositionally biased region" description="Basic and acidic residues" evidence="1">
    <location>
        <begin position="28"/>
        <end position="38"/>
    </location>
</feature>
<protein>
    <submittedName>
        <fullName evidence="2">Uncharacterized protein</fullName>
    </submittedName>
</protein>
<reference evidence="2 3" key="1">
    <citation type="submission" date="2024-09" db="EMBL/GenBank/DDBJ databases">
        <title>Genome sequencing and assembly of Phytophthora oleae, isolate VK10A, causative agent of rot of olive drupes.</title>
        <authorList>
            <person name="Conti Taguali S."/>
            <person name="Riolo M."/>
            <person name="La Spada F."/>
            <person name="Cacciola S.O."/>
            <person name="Dionisio G."/>
        </authorList>
    </citation>
    <scope>NUCLEOTIDE SEQUENCE [LARGE SCALE GENOMIC DNA]</scope>
    <source>
        <strain evidence="2 3">VK10A</strain>
    </source>
</reference>
<keyword evidence="3" id="KW-1185">Reference proteome</keyword>
<evidence type="ECO:0000313" key="2">
    <source>
        <dbReference type="EMBL" id="KAL3663925.1"/>
    </source>
</evidence>
<dbReference type="Proteomes" id="UP001632037">
    <property type="component" value="Unassembled WGS sequence"/>
</dbReference>
<accession>A0ABD3FEJ3</accession>
<comment type="caution">
    <text evidence="2">The sequence shown here is derived from an EMBL/GenBank/DDBJ whole genome shotgun (WGS) entry which is preliminary data.</text>
</comment>
<name>A0ABD3FEJ3_9STRA</name>
<organism evidence="2 3">
    <name type="scientific">Phytophthora oleae</name>
    <dbReference type="NCBI Taxonomy" id="2107226"/>
    <lineage>
        <taxon>Eukaryota</taxon>
        <taxon>Sar</taxon>
        <taxon>Stramenopiles</taxon>
        <taxon>Oomycota</taxon>
        <taxon>Peronosporomycetes</taxon>
        <taxon>Peronosporales</taxon>
        <taxon>Peronosporaceae</taxon>
        <taxon>Phytophthora</taxon>
    </lineage>
</organism>
<feature type="region of interest" description="Disordered" evidence="1">
    <location>
        <begin position="28"/>
        <end position="85"/>
    </location>
</feature>
<dbReference type="AlphaFoldDB" id="A0ABD3FEJ3"/>
<feature type="compositionally biased region" description="Acidic residues" evidence="1">
    <location>
        <begin position="56"/>
        <end position="73"/>
    </location>
</feature>
<sequence>MDPSRQDKLSSLIDSFNDTFQLKEAVEKTRDREKKSFWSDEPVATVKEEDFKEEHEEAGDADAGSDLELDLDDSPPPSLRSSRVGVLLQGAVSGSLSW</sequence>
<feature type="compositionally biased region" description="Basic and acidic residues" evidence="1">
    <location>
        <begin position="46"/>
        <end position="55"/>
    </location>
</feature>
<evidence type="ECO:0000256" key="1">
    <source>
        <dbReference type="SAM" id="MobiDB-lite"/>
    </source>
</evidence>
<proteinExistence type="predicted"/>
<dbReference type="EMBL" id="JBIMZQ010000025">
    <property type="protein sequence ID" value="KAL3663925.1"/>
    <property type="molecule type" value="Genomic_DNA"/>
</dbReference>
<gene>
    <name evidence="2" type="ORF">V7S43_010814</name>
</gene>
<evidence type="ECO:0000313" key="3">
    <source>
        <dbReference type="Proteomes" id="UP001632037"/>
    </source>
</evidence>